<comment type="caution">
    <text evidence="1">The sequence shown here is derived from an EMBL/GenBank/DDBJ whole genome shotgun (WGS) entry which is preliminary data.</text>
</comment>
<keyword evidence="2" id="KW-1185">Reference proteome</keyword>
<sequence length="250" mass="28341">MERYILGQAGYPTFRFTLRQFIHCQALRSLIPSTFSDFLEELLTPSPPPYLVPPLYGPVIQMERYILGQAGYPTFRFTLHGHHCRPPIPPKATHSFLRRLHSKLPPPYPILPHIWPGNPNGTYMLGQAGYQTFPLTALHEFIHCQASDPDPAFLWFHSKNYTLSLPSIPNSIHTYGRSTAQALRIPDPQAFSDFLEELLTQAPLIPGSLIWPGNPNGRYILGQAGYPTFHFTYRHIHPLAGTPILILNLL</sequence>
<gene>
    <name evidence="1" type="ORF">AVEN_96855_1</name>
</gene>
<proteinExistence type="predicted"/>
<accession>A0A4Y2SU36</accession>
<evidence type="ECO:0000313" key="1">
    <source>
        <dbReference type="EMBL" id="GBN91844.1"/>
    </source>
</evidence>
<dbReference type="AlphaFoldDB" id="A0A4Y2SU36"/>
<reference evidence="1 2" key="1">
    <citation type="journal article" date="2019" name="Sci. Rep.">
        <title>Orb-weaving spider Araneus ventricosus genome elucidates the spidroin gene catalogue.</title>
        <authorList>
            <person name="Kono N."/>
            <person name="Nakamura H."/>
            <person name="Ohtoshi R."/>
            <person name="Moran D.A.P."/>
            <person name="Shinohara A."/>
            <person name="Yoshida Y."/>
            <person name="Fujiwara M."/>
            <person name="Mori M."/>
            <person name="Tomita M."/>
            <person name="Arakawa K."/>
        </authorList>
    </citation>
    <scope>NUCLEOTIDE SEQUENCE [LARGE SCALE GENOMIC DNA]</scope>
</reference>
<name>A0A4Y2SU36_ARAVE</name>
<dbReference type="EMBL" id="BGPR01024094">
    <property type="protein sequence ID" value="GBN91844.1"/>
    <property type="molecule type" value="Genomic_DNA"/>
</dbReference>
<protein>
    <submittedName>
        <fullName evidence="1">Uncharacterized protein</fullName>
    </submittedName>
</protein>
<evidence type="ECO:0000313" key="2">
    <source>
        <dbReference type="Proteomes" id="UP000499080"/>
    </source>
</evidence>
<dbReference type="Proteomes" id="UP000499080">
    <property type="component" value="Unassembled WGS sequence"/>
</dbReference>
<organism evidence="1 2">
    <name type="scientific">Araneus ventricosus</name>
    <name type="common">Orbweaver spider</name>
    <name type="synonym">Epeira ventricosa</name>
    <dbReference type="NCBI Taxonomy" id="182803"/>
    <lineage>
        <taxon>Eukaryota</taxon>
        <taxon>Metazoa</taxon>
        <taxon>Ecdysozoa</taxon>
        <taxon>Arthropoda</taxon>
        <taxon>Chelicerata</taxon>
        <taxon>Arachnida</taxon>
        <taxon>Araneae</taxon>
        <taxon>Araneomorphae</taxon>
        <taxon>Entelegynae</taxon>
        <taxon>Araneoidea</taxon>
        <taxon>Araneidae</taxon>
        <taxon>Araneus</taxon>
    </lineage>
</organism>